<dbReference type="InParanoid" id="A7F240"/>
<reference evidence="3" key="1">
    <citation type="journal article" date="2011" name="PLoS Genet.">
        <title>Genomic analysis of the necrotrophic fungal pathogens Sclerotinia sclerotiorum and Botrytis cinerea.</title>
        <authorList>
            <person name="Amselem J."/>
            <person name="Cuomo C.A."/>
            <person name="van Kan J.A."/>
            <person name="Viaud M."/>
            <person name="Benito E.P."/>
            <person name="Couloux A."/>
            <person name="Coutinho P.M."/>
            <person name="de Vries R.P."/>
            <person name="Dyer P.S."/>
            <person name="Fillinger S."/>
            <person name="Fournier E."/>
            <person name="Gout L."/>
            <person name="Hahn M."/>
            <person name="Kohn L."/>
            <person name="Lapalu N."/>
            <person name="Plummer K.M."/>
            <person name="Pradier J.M."/>
            <person name="Quevillon E."/>
            <person name="Sharon A."/>
            <person name="Simon A."/>
            <person name="ten Have A."/>
            <person name="Tudzynski B."/>
            <person name="Tudzynski P."/>
            <person name="Wincker P."/>
            <person name="Andrew M."/>
            <person name="Anthouard V."/>
            <person name="Beever R.E."/>
            <person name="Beffa R."/>
            <person name="Benoit I."/>
            <person name="Bouzid O."/>
            <person name="Brault B."/>
            <person name="Chen Z."/>
            <person name="Choquer M."/>
            <person name="Collemare J."/>
            <person name="Cotton P."/>
            <person name="Danchin E.G."/>
            <person name="Da Silva C."/>
            <person name="Gautier A."/>
            <person name="Giraud C."/>
            <person name="Giraud T."/>
            <person name="Gonzalez C."/>
            <person name="Grossetete S."/>
            <person name="Guldener U."/>
            <person name="Henrissat B."/>
            <person name="Howlett B.J."/>
            <person name="Kodira C."/>
            <person name="Kretschmer M."/>
            <person name="Lappartient A."/>
            <person name="Leroch M."/>
            <person name="Levis C."/>
            <person name="Mauceli E."/>
            <person name="Neuveglise C."/>
            <person name="Oeser B."/>
            <person name="Pearson M."/>
            <person name="Poulain J."/>
            <person name="Poussereau N."/>
            <person name="Quesneville H."/>
            <person name="Rascle C."/>
            <person name="Schumacher J."/>
            <person name="Segurens B."/>
            <person name="Sexton A."/>
            <person name="Silva E."/>
            <person name="Sirven C."/>
            <person name="Soanes D.M."/>
            <person name="Talbot N.J."/>
            <person name="Templeton M."/>
            <person name="Yandava C."/>
            <person name="Yarden O."/>
            <person name="Zeng Q."/>
            <person name="Rollins J.A."/>
            <person name="Lebrun M.H."/>
            <person name="Dickman M."/>
        </authorList>
    </citation>
    <scope>NUCLEOTIDE SEQUENCE [LARGE SCALE GENOMIC DNA]</scope>
    <source>
        <strain evidence="3">ATCC 18683 / 1980 / Ss-1</strain>
    </source>
</reference>
<accession>A7F240</accession>
<dbReference type="GeneID" id="5483530"/>
<dbReference type="KEGG" id="ssl:SS1G_11661"/>
<evidence type="ECO:0000256" key="1">
    <source>
        <dbReference type="SAM" id="MobiDB-lite"/>
    </source>
</evidence>
<gene>
    <name evidence="2" type="ORF">SS1G_11661</name>
</gene>
<feature type="compositionally biased region" description="Polar residues" evidence="1">
    <location>
        <begin position="23"/>
        <end position="41"/>
    </location>
</feature>
<feature type="region of interest" description="Disordered" evidence="1">
    <location>
        <begin position="1"/>
        <end position="56"/>
    </location>
</feature>
<keyword evidence="3" id="KW-1185">Reference proteome</keyword>
<dbReference type="Proteomes" id="UP000001312">
    <property type="component" value="Unassembled WGS sequence"/>
</dbReference>
<dbReference type="EMBL" id="CH476638">
    <property type="protein sequence ID" value="EDN95782.1"/>
    <property type="molecule type" value="Genomic_DNA"/>
</dbReference>
<name>A7F240_SCLS1</name>
<dbReference type="RefSeq" id="XP_001587668.1">
    <property type="nucleotide sequence ID" value="XM_001587618.1"/>
</dbReference>
<dbReference type="AlphaFoldDB" id="A7F240"/>
<sequence>MSIPILQSKESRPVGTIKEQTAPHASSTCNKPLSRNASRSSIEQKSETRRIVCDFP</sequence>
<proteinExistence type="predicted"/>
<evidence type="ECO:0000313" key="2">
    <source>
        <dbReference type="EMBL" id="EDN95782.1"/>
    </source>
</evidence>
<evidence type="ECO:0000313" key="3">
    <source>
        <dbReference type="Proteomes" id="UP000001312"/>
    </source>
</evidence>
<feature type="compositionally biased region" description="Basic and acidic residues" evidence="1">
    <location>
        <begin position="42"/>
        <end position="56"/>
    </location>
</feature>
<protein>
    <submittedName>
        <fullName evidence="2">Uncharacterized protein</fullName>
    </submittedName>
</protein>
<organism evidence="2 3">
    <name type="scientific">Sclerotinia sclerotiorum (strain ATCC 18683 / 1980 / Ss-1)</name>
    <name type="common">White mold</name>
    <name type="synonym">Whetzelinia sclerotiorum</name>
    <dbReference type="NCBI Taxonomy" id="665079"/>
    <lineage>
        <taxon>Eukaryota</taxon>
        <taxon>Fungi</taxon>
        <taxon>Dikarya</taxon>
        <taxon>Ascomycota</taxon>
        <taxon>Pezizomycotina</taxon>
        <taxon>Leotiomycetes</taxon>
        <taxon>Helotiales</taxon>
        <taxon>Sclerotiniaceae</taxon>
        <taxon>Sclerotinia</taxon>
    </lineage>
</organism>